<accession>A0ABS3WZW7</accession>
<feature type="domain" description="Putative T7SS secretion signal" evidence="6">
    <location>
        <begin position="11"/>
        <end position="174"/>
    </location>
</feature>
<evidence type="ECO:0000313" key="9">
    <source>
        <dbReference type="Proteomes" id="UP001518976"/>
    </source>
</evidence>
<dbReference type="EMBL" id="JAFFZN010000026">
    <property type="protein sequence ID" value="MBO8188681.1"/>
    <property type="molecule type" value="Genomic_DNA"/>
</dbReference>
<dbReference type="Gene3D" id="2.180.10.10">
    <property type="entry name" value="RHS repeat-associated core"/>
    <property type="match status" value="3"/>
</dbReference>
<feature type="domain" description="RHS protein conserved region" evidence="4">
    <location>
        <begin position="1287"/>
        <end position="1317"/>
    </location>
</feature>
<dbReference type="Pfam" id="PF25023">
    <property type="entry name" value="TEN_YD-shell"/>
    <property type="match status" value="1"/>
</dbReference>
<evidence type="ECO:0000259" key="5">
    <source>
        <dbReference type="Pfam" id="PF20148"/>
    </source>
</evidence>
<evidence type="ECO:0000256" key="2">
    <source>
        <dbReference type="SAM" id="Coils"/>
    </source>
</evidence>
<keyword evidence="9" id="KW-1185">Reference proteome</keyword>
<evidence type="ECO:0000259" key="4">
    <source>
        <dbReference type="Pfam" id="PF03527"/>
    </source>
</evidence>
<proteinExistence type="predicted"/>
<dbReference type="InterPro" id="IPR045351">
    <property type="entry name" value="DUF6531"/>
</dbReference>
<evidence type="ECO:0000313" key="8">
    <source>
        <dbReference type="EMBL" id="MBO8188681.1"/>
    </source>
</evidence>
<name>A0ABS3WZW7_9ACTN</name>
<dbReference type="InterPro" id="IPR050708">
    <property type="entry name" value="T6SS_VgrG/RHS"/>
</dbReference>
<dbReference type="InterPro" id="IPR001826">
    <property type="entry name" value="RHS"/>
</dbReference>
<dbReference type="NCBIfam" id="TIGR03696">
    <property type="entry name" value="Rhs_assc_core"/>
    <property type="match status" value="1"/>
</dbReference>
<feature type="domain" description="Teneurin-like YD-shell" evidence="7">
    <location>
        <begin position="1098"/>
        <end position="1217"/>
    </location>
</feature>
<protein>
    <submittedName>
        <fullName evidence="8">RHS domain-containing protein</fullName>
    </submittedName>
</protein>
<dbReference type="PANTHER" id="PTHR32305">
    <property type="match status" value="1"/>
</dbReference>
<dbReference type="NCBIfam" id="TIGR01643">
    <property type="entry name" value="YD_repeat_2x"/>
    <property type="match status" value="11"/>
</dbReference>
<sequence length="1538" mass="167562">MGWDLVPDSWEDKAEDLTEKVGDGVEGFGNWTADRMDDAGWESGGDWVRDKSRSAANAMGAETAEFQLDETEDPKKLVFGSPSKIRATATHLRNFKTAFDKVVKGLKGLHKGTLKGKAADAFWEKVGLEPAKWIKAADACEKAAGALEDFAHTVEWAQGQAREAVAQYKDDKKDEAEETLQEARTQRNTAAARAQKAIKAARDAAPPKPDYWDQAGDGLEGLKLDAVHVSGGIVKGTAGVINFVRSVNPADPYNLTHPAEYVTNLNSTVTGLARVANDPAGAGKRMWDAFQKDPAEGTGRLIPELLGTKGAGAAIKAGRAGKLAGLADDLPGGRGALDGKGAEAAARGAKETPCKGTDPVDLATGRMYLPQTDLSLPGSLPLAFTRRAESGYRLGHWFGPSWTSTLDQRLEIDAEGVVFVGDDGRLLAFPHPAPGVPTLPTAGPVRMRLERTPDLGYTLTDPDTGWVRHFGPAQGGPGSEDDGVARIEQLTDRNAHSITFEYDAQTGAPSRLVHSGGYAVALTVEDDRVAALSLADADGGTTVMRYGYTDGDLTEVTNSSGRPLRFEYDDEQRIIAWTDTNGRRYDYVYDNLHRVIAEGGTAGHMQIRIDYDGTDEATGHRVTTVTTRDGHATRHLFDERGHSMGQIDPLGHRTRIERDPHNRPLSHTDTLGRTTTLGYDAGGRLASVTHPDGATSTIARDALGRPVATTEPDGSVWRQEWDGYGNRISATDPAGNTTRYTYDGRGHLASVTDPLGATTRVYCDPAGLPVEITDPLGGVTRYERDAFGRPVRITDPTGAGTELEWSVEGHPLRRTGPDGTTERWEWDGEGNCVRHLNAAGAESVYEYGDFDVLTARTDPDGVRYEFAYDAELRLTRVTNPQGLTWDYTYDPVGRLIAETDFDNRTRGYELDAAGQLTARINPLGDRIGYEFDAMGRMTRKDAAGKVTTFAYDAAGRLAEAVGPDAEVRFQRDKLGRVKAELVDGRVVTHTYDALGRRVRRTTPTGAVSTSTYDAAGSRTSLTVNGRTLGFGRDAMGRETERRIGDTGLALRQLWDPAGRLTDQALSLAGSDPVQQRRYSYRPDGHLTAVDDLLTGTSTFDLDALGRVTAVNARNWTERYAYDEAGNLTHASWPAKHAPEATGDRTYDGTRVTTAGRVRYEHDAAGRLTLRQKTRLSKKPDSWRYTWDAEDQLTEVTTPDRTVWRYLYDPLGRRTEKRRMAPDGETVLERTLFTWEGSTLIEQTTTGTGSSTPVTLTWDHEGDTPLSQTERRLDQATQREIDARFFAIVTDLVGTPTELVDESGEIAWRSRATLWGTTGWRADSTAYTPLRFPGQYHDPETGLHYNYFRHYDPETARYASPDPLGLAPAANPAAYVHNPQSLVDVLGLAPKCGPSLMDRIKGLFGRGGGDAPTPEPPREPLALPPGRPDIGEPATLYGPYHRRGSPTQTPEVVQQVLDSGELWGRTPRTGQVEAVQAHNGPIPPEHGPGSFEFYTSVPPTGSSYMTGYSTWDLGGPGVGHTFHNGDDFARIPVFVTEVR</sequence>
<dbReference type="PANTHER" id="PTHR32305:SF15">
    <property type="entry name" value="PROTEIN RHSA-RELATED"/>
    <property type="match status" value="1"/>
</dbReference>
<evidence type="ECO:0000256" key="1">
    <source>
        <dbReference type="ARBA" id="ARBA00022737"/>
    </source>
</evidence>
<dbReference type="InterPro" id="IPR031325">
    <property type="entry name" value="RHS_repeat"/>
</dbReference>
<dbReference type="InterPro" id="IPR056823">
    <property type="entry name" value="TEN-like_YD-shell"/>
</dbReference>
<dbReference type="InterPro" id="IPR049082">
    <property type="entry name" value="T7SS_signal"/>
</dbReference>
<keyword evidence="2" id="KW-0175">Coiled coil</keyword>
<keyword evidence="1" id="KW-0677">Repeat</keyword>
<feature type="region of interest" description="Disordered" evidence="3">
    <location>
        <begin position="1403"/>
        <end position="1427"/>
    </location>
</feature>
<comment type="caution">
    <text evidence="8">The sequence shown here is derived from an EMBL/GenBank/DDBJ whole genome shotgun (WGS) entry which is preliminary data.</text>
</comment>
<dbReference type="Pfam" id="PF21725">
    <property type="entry name" value="T7SS_signal"/>
    <property type="match status" value="1"/>
</dbReference>
<reference evidence="8 9" key="1">
    <citation type="submission" date="2021-02" db="EMBL/GenBank/DDBJ databases">
        <title>Streptomyces spirodelae sp. nov., isolated from duckweed.</title>
        <authorList>
            <person name="Saimee Y."/>
            <person name="Duangmal K."/>
        </authorList>
    </citation>
    <scope>NUCLEOTIDE SEQUENCE [LARGE SCALE GENOMIC DNA]</scope>
    <source>
        <strain evidence="8 9">DW4-2</strain>
    </source>
</reference>
<dbReference type="InterPro" id="IPR022385">
    <property type="entry name" value="Rhs_assc_core"/>
</dbReference>
<dbReference type="InterPro" id="IPR006530">
    <property type="entry name" value="YD"/>
</dbReference>
<feature type="coiled-coil region" evidence="2">
    <location>
        <begin position="166"/>
        <end position="193"/>
    </location>
</feature>
<dbReference type="Pfam" id="PF03527">
    <property type="entry name" value="RHS"/>
    <property type="match status" value="1"/>
</dbReference>
<dbReference type="Pfam" id="PF05593">
    <property type="entry name" value="RHS_repeat"/>
    <property type="match status" value="7"/>
</dbReference>
<dbReference type="RefSeq" id="WP_209267459.1">
    <property type="nucleotide sequence ID" value="NZ_JAFFZN010000026.1"/>
</dbReference>
<dbReference type="Proteomes" id="UP001518976">
    <property type="component" value="Unassembled WGS sequence"/>
</dbReference>
<evidence type="ECO:0000259" key="6">
    <source>
        <dbReference type="Pfam" id="PF21725"/>
    </source>
</evidence>
<dbReference type="Pfam" id="PF20148">
    <property type="entry name" value="DUF6531"/>
    <property type="match status" value="1"/>
</dbReference>
<evidence type="ECO:0000259" key="7">
    <source>
        <dbReference type="Pfam" id="PF25023"/>
    </source>
</evidence>
<evidence type="ECO:0000256" key="3">
    <source>
        <dbReference type="SAM" id="MobiDB-lite"/>
    </source>
</evidence>
<organism evidence="8 9">
    <name type="scientific">Streptomyces spirodelae</name>
    <dbReference type="NCBI Taxonomy" id="2812904"/>
    <lineage>
        <taxon>Bacteria</taxon>
        <taxon>Bacillati</taxon>
        <taxon>Actinomycetota</taxon>
        <taxon>Actinomycetes</taxon>
        <taxon>Kitasatosporales</taxon>
        <taxon>Streptomycetaceae</taxon>
        <taxon>Streptomyces</taxon>
    </lineage>
</organism>
<gene>
    <name evidence="8" type="ORF">JW592_24875</name>
</gene>
<feature type="domain" description="DUF6531" evidence="5">
    <location>
        <begin position="358"/>
        <end position="429"/>
    </location>
</feature>